<dbReference type="PRINTS" id="PR00081">
    <property type="entry name" value="GDHRDH"/>
</dbReference>
<organism evidence="3">
    <name type="scientific">hydrothermal vent metagenome</name>
    <dbReference type="NCBI Taxonomy" id="652676"/>
    <lineage>
        <taxon>unclassified sequences</taxon>
        <taxon>metagenomes</taxon>
        <taxon>ecological metagenomes</taxon>
    </lineage>
</organism>
<gene>
    <name evidence="3" type="ORF">MNBD_BACTEROID01-2647</name>
</gene>
<comment type="similarity">
    <text evidence="1">Belongs to the short-chain dehydrogenases/reductases (SDR) family.</text>
</comment>
<dbReference type="PANTHER" id="PTHR42901:SF1">
    <property type="entry name" value="ALCOHOL DEHYDROGENASE"/>
    <property type="match status" value="1"/>
</dbReference>
<dbReference type="PROSITE" id="PS00061">
    <property type="entry name" value="ADH_SHORT"/>
    <property type="match status" value="1"/>
</dbReference>
<dbReference type="Pfam" id="PF00106">
    <property type="entry name" value="adh_short"/>
    <property type="match status" value="1"/>
</dbReference>
<dbReference type="PRINTS" id="PR00080">
    <property type="entry name" value="SDRFAMILY"/>
</dbReference>
<keyword evidence="2" id="KW-0560">Oxidoreductase</keyword>
<sequence>MNRIALITGATAGIGKATAKLLADNNFDLILTGRREEKLDALKAEIESGAASKALTLCFDVRNSGEVDAAIGSIPQRWQDIDVLINNAGLSAGLAPIQDGVIDDWEQMIDTNIKGLLYITRKVSPLMIRKKSGHIINISSIAGKETYPGGNVYCATKHAVQSLTEGMRIDMLQHGIKVTSIAPGAVGDTEFSIVRFKGDHERVSKVYEGFTPLFAKDIAEAILFVITRPGHVNIDDLVIMPSAQAFARILEKRGEGS</sequence>
<proteinExistence type="inferred from homology"/>
<dbReference type="FunFam" id="3.40.50.720:FF:000047">
    <property type="entry name" value="NADP-dependent L-serine/L-allo-threonine dehydrogenase"/>
    <property type="match status" value="1"/>
</dbReference>
<name>A0A3B0UVU2_9ZZZZ</name>
<accession>A0A3B0UVU2</accession>
<protein>
    <submittedName>
        <fullName evidence="3">Uncharacterized protein</fullName>
    </submittedName>
</protein>
<dbReference type="EMBL" id="UOEP01000205">
    <property type="protein sequence ID" value="VAW24154.1"/>
    <property type="molecule type" value="Genomic_DNA"/>
</dbReference>
<dbReference type="InterPro" id="IPR020904">
    <property type="entry name" value="Sc_DH/Rdtase_CS"/>
</dbReference>
<reference evidence="3" key="1">
    <citation type="submission" date="2018-06" db="EMBL/GenBank/DDBJ databases">
        <authorList>
            <person name="Zhirakovskaya E."/>
        </authorList>
    </citation>
    <scope>NUCLEOTIDE SEQUENCE</scope>
</reference>
<dbReference type="PANTHER" id="PTHR42901">
    <property type="entry name" value="ALCOHOL DEHYDROGENASE"/>
    <property type="match status" value="1"/>
</dbReference>
<dbReference type="InterPro" id="IPR036291">
    <property type="entry name" value="NAD(P)-bd_dom_sf"/>
</dbReference>
<evidence type="ECO:0000313" key="3">
    <source>
        <dbReference type="EMBL" id="VAW24154.1"/>
    </source>
</evidence>
<dbReference type="SUPFAM" id="SSF51735">
    <property type="entry name" value="NAD(P)-binding Rossmann-fold domains"/>
    <property type="match status" value="1"/>
</dbReference>
<dbReference type="GO" id="GO:0016616">
    <property type="term" value="F:oxidoreductase activity, acting on the CH-OH group of donors, NAD or NADP as acceptor"/>
    <property type="evidence" value="ECO:0007669"/>
    <property type="project" value="UniProtKB-ARBA"/>
</dbReference>
<dbReference type="Gene3D" id="3.40.50.720">
    <property type="entry name" value="NAD(P)-binding Rossmann-like Domain"/>
    <property type="match status" value="1"/>
</dbReference>
<evidence type="ECO:0000256" key="1">
    <source>
        <dbReference type="ARBA" id="ARBA00006484"/>
    </source>
</evidence>
<dbReference type="InterPro" id="IPR002347">
    <property type="entry name" value="SDR_fam"/>
</dbReference>
<dbReference type="AlphaFoldDB" id="A0A3B0UVU2"/>
<evidence type="ECO:0000256" key="2">
    <source>
        <dbReference type="ARBA" id="ARBA00023002"/>
    </source>
</evidence>